<evidence type="ECO:0000313" key="2">
    <source>
        <dbReference type="EMBL" id="KAG9066996.1"/>
    </source>
</evidence>
<keyword evidence="3" id="KW-1185">Reference proteome</keyword>
<gene>
    <name evidence="2" type="ORF">KI688_012908</name>
</gene>
<feature type="region of interest" description="Disordered" evidence="1">
    <location>
        <begin position="117"/>
        <end position="139"/>
    </location>
</feature>
<comment type="caution">
    <text evidence="2">The sequence shown here is derived from an EMBL/GenBank/DDBJ whole genome shotgun (WGS) entry which is preliminary data.</text>
</comment>
<dbReference type="Proteomes" id="UP000707451">
    <property type="component" value="Unassembled WGS sequence"/>
</dbReference>
<organism evidence="2 3">
    <name type="scientific">Linnemannia hyalina</name>
    <dbReference type="NCBI Taxonomy" id="64524"/>
    <lineage>
        <taxon>Eukaryota</taxon>
        <taxon>Fungi</taxon>
        <taxon>Fungi incertae sedis</taxon>
        <taxon>Mucoromycota</taxon>
        <taxon>Mortierellomycotina</taxon>
        <taxon>Mortierellomycetes</taxon>
        <taxon>Mortierellales</taxon>
        <taxon>Mortierellaceae</taxon>
        <taxon>Linnemannia</taxon>
    </lineage>
</organism>
<feature type="compositionally biased region" description="Gly residues" evidence="1">
    <location>
        <begin position="117"/>
        <end position="127"/>
    </location>
</feature>
<dbReference type="AlphaFoldDB" id="A0A9P7XTS8"/>
<dbReference type="EMBL" id="JAHRHY010000009">
    <property type="protein sequence ID" value="KAG9066996.1"/>
    <property type="molecule type" value="Genomic_DNA"/>
</dbReference>
<proteinExistence type="predicted"/>
<evidence type="ECO:0000256" key="1">
    <source>
        <dbReference type="SAM" id="MobiDB-lite"/>
    </source>
</evidence>
<sequence>MEIRGGVLVGEEVSPGYHVDSVGIGGEVIRQLYQGPAARTRATWFLIRSNPGLVRLSFHKSWSNLKFENDKKPFHPPNQGLYTTPQSMWMSDEAESFLQEMFSTHIPKLRHLEMGHGIEGSLGGDGDGNNSEEDNSNSTTAIDLVTFPRNAVLEWPSVESITISPYKPDPYDLAKIEKRQTWMVGSRSISPLSPFTQNMGDLLDALVRFQGVTHFNGSITLPSADMFRQPLWAFPALTRVECSSQGRGEIFITDTLGGNDYDIKQHPIQELVLRHNIGIGSSQDVESLFFQMPHLVKVEIHGYELDGAAVLEIVRNCRRLRRVWFDLKKPDDYYEEEGGSSLSFRVMVDILVESPETLMSLRGRGHIVLAQDLVESREWGCKEMEELDIEIFGVPRLTKGQEEVLDALSKSDRGIVAKQQQQQERDVDTAEQIRRRLQQLRSGDELTSAEAEALDRRLVSYAVQRKVYQRLGELTQLKRLTFGRRTEYLSRVTPARLDTLEFSLASGLTELGLEKLDIEVFEVPRPTREQEKVLGKLWALDPSWFRATTDGATAVAELQDVELEQARERLRQVGYELTPDEAEALEQRRRCLTQLQQISFISNLDRTTGRQERFDGLEFNSMRSLGGQAVLDHVKVICFSQPKPAINGADYE</sequence>
<reference evidence="2" key="1">
    <citation type="submission" date="2021-06" db="EMBL/GenBank/DDBJ databases">
        <title>Genome Sequence of Mortierella hyaline Strain SCG-10, a Cold-Adapted, Nitrate-Reducing Fungus Isolated from Soil in Minnesota, USA.</title>
        <authorList>
            <person name="Aldossari N."/>
        </authorList>
    </citation>
    <scope>NUCLEOTIDE SEQUENCE</scope>
    <source>
        <strain evidence="2">SCG-10</strain>
    </source>
</reference>
<evidence type="ECO:0000313" key="3">
    <source>
        <dbReference type="Proteomes" id="UP000707451"/>
    </source>
</evidence>
<protein>
    <submittedName>
        <fullName evidence="2">Uncharacterized protein</fullName>
    </submittedName>
</protein>
<name>A0A9P7XTS8_9FUNG</name>
<accession>A0A9P7XTS8</accession>
<dbReference type="OrthoDB" id="2446972at2759"/>